<evidence type="ECO:0000256" key="7">
    <source>
        <dbReference type="PIRSR" id="PIRSR600917-52"/>
    </source>
</evidence>
<proteinExistence type="inferred from homology"/>
<dbReference type="PANTHER" id="PTHR42693">
    <property type="entry name" value="ARYLSULFATASE FAMILY MEMBER"/>
    <property type="match status" value="1"/>
</dbReference>
<dbReference type="Gene3D" id="3.30.1120.10">
    <property type="match status" value="1"/>
</dbReference>
<comment type="PTM">
    <text evidence="7">The conversion to 3-oxoalanine (also known as C-formylglycine, FGly), of a serine or cysteine residue in prokaryotes and of a cysteine residue in eukaryotes, is critical for catalytic activity.</text>
</comment>
<dbReference type="GO" id="GO:0004065">
    <property type="term" value="F:arylsulfatase activity"/>
    <property type="evidence" value="ECO:0007669"/>
    <property type="project" value="TreeGrafter"/>
</dbReference>
<keyword evidence="4" id="KW-0732">Signal</keyword>
<dbReference type="PROSITE" id="PS00149">
    <property type="entry name" value="SULFATASE_2"/>
    <property type="match status" value="1"/>
</dbReference>
<evidence type="ECO:0000256" key="4">
    <source>
        <dbReference type="ARBA" id="ARBA00022729"/>
    </source>
</evidence>
<protein>
    <submittedName>
        <fullName evidence="9">Sulfatase</fullName>
    </submittedName>
</protein>
<dbReference type="InterPro" id="IPR000917">
    <property type="entry name" value="Sulfatase_N"/>
</dbReference>
<evidence type="ECO:0000259" key="8">
    <source>
        <dbReference type="Pfam" id="PF00884"/>
    </source>
</evidence>
<dbReference type="PROSITE" id="PS51257">
    <property type="entry name" value="PROKAR_LIPOPROTEIN"/>
    <property type="match status" value="1"/>
</dbReference>
<dbReference type="OrthoDB" id="9765065at2"/>
<keyword evidence="10" id="KW-1185">Reference proteome</keyword>
<dbReference type="RefSeq" id="WP_013545768.1">
    <property type="nucleotide sequence ID" value="NC_014933.1"/>
</dbReference>
<dbReference type="Proteomes" id="UP000008630">
    <property type="component" value="Chromosome"/>
</dbReference>
<comment type="similarity">
    <text evidence="2">Belongs to the sulfatase family.</text>
</comment>
<gene>
    <name evidence="9" type="ordered locus">Bache_0100</name>
</gene>
<reference evidence="9 10" key="2">
    <citation type="journal article" date="2011" name="Stand. Genomic Sci.">
        <title>Complete genome sequence of Bacteroides helcogenes type strain (P 36-108).</title>
        <authorList>
            <person name="Pati A."/>
            <person name="Gronow S."/>
            <person name="Zeytun A."/>
            <person name="Lapidus A."/>
            <person name="Nolan M."/>
            <person name="Hammon N."/>
            <person name="Deshpande S."/>
            <person name="Cheng J.F."/>
            <person name="Tapia R."/>
            <person name="Han C."/>
            <person name="Goodwin L."/>
            <person name="Pitluck S."/>
            <person name="Liolios K."/>
            <person name="Pagani I."/>
            <person name="Ivanova N."/>
            <person name="Mavromatis K."/>
            <person name="Chen A."/>
            <person name="Palaniappan K."/>
            <person name="Land M."/>
            <person name="Hauser L."/>
            <person name="Chang Y.J."/>
            <person name="Jeffries C.D."/>
            <person name="Detter J.C."/>
            <person name="Brambilla E."/>
            <person name="Rohde M."/>
            <person name="Goker M."/>
            <person name="Woyke T."/>
            <person name="Bristow J."/>
            <person name="Eisen J.A."/>
            <person name="Markowitz V."/>
            <person name="Hugenholtz P."/>
            <person name="Kyrpides N.C."/>
            <person name="Klenk H.P."/>
            <person name="Lucas S."/>
        </authorList>
    </citation>
    <scope>NUCLEOTIDE SEQUENCE [LARGE SCALE GENOMIC DNA]</scope>
    <source>
        <strain evidence="10">ATCC 35417 / DSM 20613 / JCM 6297 / CCUG 15421 / P 36-108</strain>
    </source>
</reference>
<dbReference type="AlphaFoldDB" id="E6SRX1"/>
<evidence type="ECO:0000313" key="9">
    <source>
        <dbReference type="EMBL" id="ADV42130.1"/>
    </source>
</evidence>
<feature type="modified residue" description="3-oxoalanine (Ser)" evidence="7">
    <location>
        <position position="79"/>
    </location>
</feature>
<dbReference type="InterPro" id="IPR050738">
    <property type="entry name" value="Sulfatase"/>
</dbReference>
<dbReference type="Gene3D" id="3.40.720.10">
    <property type="entry name" value="Alkaline Phosphatase, subunit A"/>
    <property type="match status" value="1"/>
</dbReference>
<accession>E6SRX1</accession>
<keyword evidence="3" id="KW-0479">Metal-binding</keyword>
<dbReference type="KEGG" id="bhl:Bache_0100"/>
<dbReference type="InterPro" id="IPR024607">
    <property type="entry name" value="Sulfatase_CS"/>
</dbReference>
<dbReference type="Pfam" id="PF00884">
    <property type="entry name" value="Sulfatase"/>
    <property type="match status" value="1"/>
</dbReference>
<feature type="domain" description="Sulfatase N-terminal" evidence="8">
    <location>
        <begin position="30"/>
        <end position="343"/>
    </location>
</feature>
<evidence type="ECO:0000313" key="10">
    <source>
        <dbReference type="Proteomes" id="UP000008630"/>
    </source>
</evidence>
<comment type="cofactor">
    <cofactor evidence="1">
        <name>Ca(2+)</name>
        <dbReference type="ChEBI" id="CHEBI:29108"/>
    </cofactor>
</comment>
<dbReference type="STRING" id="693979.Bache_0100"/>
<dbReference type="SUPFAM" id="SSF53649">
    <property type="entry name" value="Alkaline phosphatase-like"/>
    <property type="match status" value="1"/>
</dbReference>
<reference key="1">
    <citation type="submission" date="2010-11" db="EMBL/GenBank/DDBJ databases">
        <title>The complete genome of Bacteroides helcogenes P 36-108.</title>
        <authorList>
            <consortium name="US DOE Joint Genome Institute (JGI-PGF)"/>
            <person name="Lucas S."/>
            <person name="Copeland A."/>
            <person name="Lapidus A."/>
            <person name="Bruce D."/>
            <person name="Goodwin L."/>
            <person name="Pitluck S."/>
            <person name="Kyrpides N."/>
            <person name="Mavromatis K."/>
            <person name="Ivanova N."/>
            <person name="Zeytun A."/>
            <person name="Brettin T."/>
            <person name="Detter J.C."/>
            <person name="Tapia R."/>
            <person name="Han C."/>
            <person name="Land M."/>
            <person name="Hauser L."/>
            <person name="Markowitz V."/>
            <person name="Cheng J.-F."/>
            <person name="Hugenholtz P."/>
            <person name="Woyke T."/>
            <person name="Wu D."/>
            <person name="Gronow S."/>
            <person name="Wellnitz S."/>
            <person name="Brambilla E."/>
            <person name="Klenk H.-P."/>
            <person name="Eisen J.A."/>
        </authorList>
    </citation>
    <scope>NUCLEOTIDE SEQUENCE</scope>
    <source>
        <strain>P 36-108</strain>
    </source>
</reference>
<dbReference type="EMBL" id="CP002352">
    <property type="protein sequence ID" value="ADV42130.1"/>
    <property type="molecule type" value="Genomic_DNA"/>
</dbReference>
<dbReference type="InterPro" id="IPR017850">
    <property type="entry name" value="Alkaline_phosphatase_core_sf"/>
</dbReference>
<keyword evidence="5" id="KW-0378">Hydrolase</keyword>
<evidence type="ECO:0000256" key="3">
    <source>
        <dbReference type="ARBA" id="ARBA00022723"/>
    </source>
</evidence>
<evidence type="ECO:0000256" key="1">
    <source>
        <dbReference type="ARBA" id="ARBA00001913"/>
    </source>
</evidence>
<dbReference type="GO" id="GO:0046872">
    <property type="term" value="F:metal ion binding"/>
    <property type="evidence" value="ECO:0007669"/>
    <property type="project" value="UniProtKB-KW"/>
</dbReference>
<dbReference type="HOGENOM" id="CLU_006332_10_4_10"/>
<keyword evidence="6" id="KW-0106">Calcium</keyword>
<evidence type="ECO:0000256" key="5">
    <source>
        <dbReference type="ARBA" id="ARBA00022801"/>
    </source>
</evidence>
<evidence type="ECO:0000256" key="2">
    <source>
        <dbReference type="ARBA" id="ARBA00008779"/>
    </source>
</evidence>
<name>E6SRX1_BACT6</name>
<organism evidence="9 10">
    <name type="scientific">Bacteroides helcogenes (strain ATCC 35417 / DSM 20613 / JCM 6297 / CCUG 15421 / P 36-108)</name>
    <dbReference type="NCBI Taxonomy" id="693979"/>
    <lineage>
        <taxon>Bacteria</taxon>
        <taxon>Pseudomonadati</taxon>
        <taxon>Bacteroidota</taxon>
        <taxon>Bacteroidia</taxon>
        <taxon>Bacteroidales</taxon>
        <taxon>Bacteroidaceae</taxon>
        <taxon>Bacteroides</taxon>
    </lineage>
</organism>
<dbReference type="PATRIC" id="fig|693979.3.peg.107"/>
<dbReference type="PANTHER" id="PTHR42693:SF42">
    <property type="entry name" value="ARYLSULFATASE G"/>
    <property type="match status" value="1"/>
</dbReference>
<sequence>MKGGNKILIMGCFIGLAGGTSCMAASKKRPNIILINIDDLGWSDVQYNDAGHYYETPNIDRLRQSGVNFSYAYAGAANSAPSRACLLSGQNTPRHGVYTVSPPDRGRAEDRRLVPYPNCEVLDSTFITLPQALQKLGYHTCHIGKWHIGYNPLAQGMDVNIGGNHAGHPASYFSPYKNPDLQDGPEGEYLMDRLSREAENYIDTVDRSRPFFLYYASYAVHAPLQAKAELVEKYRKKKTSDAHFNPVYAAMVENMDMSVGRILDAVERNGLTGNTLVVFTSDNGGPYEISHQWPLRAGKGSFYEGGIRIPFIVYMHGKYEGGKETTVPVSHLDLYPTFVEFAGGRKDKSLDGLSLLPLLDKGKEDYLNERSLYFHFPAYLENGNVETRDRLFRTRPVSVLIKDGWKLIENYEDGVLELYDVRNDVSERFDRAGDEPVRTKCMLEQLNSWKQREKASIPMFK</sequence>
<dbReference type="eggNOG" id="COG3119">
    <property type="taxonomic scope" value="Bacteria"/>
</dbReference>
<evidence type="ECO:0000256" key="6">
    <source>
        <dbReference type="ARBA" id="ARBA00022837"/>
    </source>
</evidence>
<dbReference type="CDD" id="cd16144">
    <property type="entry name" value="ARS_like"/>
    <property type="match status" value="1"/>
</dbReference>